<protein>
    <recommendedName>
        <fullName evidence="3">DDE Tnp4 domain-containing protein</fullName>
    </recommendedName>
</protein>
<dbReference type="KEGG" id="psoj:PHYSODRAFT_508591"/>
<gene>
    <name evidence="4" type="ORF">PHYSODRAFT_508591</name>
</gene>
<evidence type="ECO:0000256" key="2">
    <source>
        <dbReference type="ARBA" id="ARBA00022723"/>
    </source>
</evidence>
<dbReference type="AlphaFoldDB" id="G4ZPX5"/>
<dbReference type="InterPro" id="IPR027806">
    <property type="entry name" value="HARBI1_dom"/>
</dbReference>
<accession>G4ZPX5</accession>
<proteinExistence type="predicted"/>
<dbReference type="GO" id="GO:0046872">
    <property type="term" value="F:metal ion binding"/>
    <property type="evidence" value="ECO:0007669"/>
    <property type="project" value="UniProtKB-KW"/>
</dbReference>
<dbReference type="STRING" id="1094619.G4ZPX5"/>
<evidence type="ECO:0000259" key="3">
    <source>
        <dbReference type="Pfam" id="PF13359"/>
    </source>
</evidence>
<dbReference type="GeneID" id="20658885"/>
<dbReference type="PANTHER" id="PTHR34615:SF1">
    <property type="entry name" value="PX DOMAIN-CONTAINING PROTEIN"/>
    <property type="match status" value="1"/>
</dbReference>
<dbReference type="OMA" id="HWREIED"/>
<dbReference type="PANTHER" id="PTHR34615">
    <property type="entry name" value="PX DOMAIN-CONTAINING PROTEIN"/>
    <property type="match status" value="1"/>
</dbReference>
<dbReference type="InParanoid" id="G4ZPX5"/>
<dbReference type="RefSeq" id="XP_009530128.1">
    <property type="nucleotide sequence ID" value="XM_009531833.1"/>
</dbReference>
<dbReference type="Pfam" id="PF13359">
    <property type="entry name" value="DDE_Tnp_4"/>
    <property type="match status" value="1"/>
</dbReference>
<sequence>MLRDLCVEDIVVDDVPAIRECCAARLMRYLLRSYPPLTAVVIALQWRDNERVLRPADTRVLLTLIERWGAKKAWRMAVLSGFFLHRDLPVLPMMAFDLNAMSDNDCRSRFGFDHAGIKNLVVLLQLPAVLTTPAPHGDRFSAVEGICLLLDRLSYPRSLLDLRQRYDRFPSALSRITTCMVHLVLGAAKSQILFSDTSTPTRMEPYVRLIVHCYRCADGRRVDGYILRASNLLAFLNGNRDIVQNRNVVFGDSAYPNNNVMVTMFRGRNLPAWASAFNKRMAKVRVNVEWGYAQVTQNLAFVDWDRQLRIESMPVEAIWLLSVFFTNCLTCHWGRNQISDYFNSFPPTMEEYLDGVHVNVD</sequence>
<evidence type="ECO:0000313" key="5">
    <source>
        <dbReference type="Proteomes" id="UP000002640"/>
    </source>
</evidence>
<keyword evidence="2" id="KW-0479">Metal-binding</keyword>
<feature type="domain" description="DDE Tnp4" evidence="3">
    <location>
        <begin position="210"/>
        <end position="320"/>
    </location>
</feature>
<keyword evidence="5" id="KW-1185">Reference proteome</keyword>
<reference evidence="4 5" key="1">
    <citation type="journal article" date="2006" name="Science">
        <title>Phytophthora genome sequences uncover evolutionary origins and mechanisms of pathogenesis.</title>
        <authorList>
            <person name="Tyler B.M."/>
            <person name="Tripathy S."/>
            <person name="Zhang X."/>
            <person name="Dehal P."/>
            <person name="Jiang R.H."/>
            <person name="Aerts A."/>
            <person name="Arredondo F.D."/>
            <person name="Baxter L."/>
            <person name="Bensasson D."/>
            <person name="Beynon J.L."/>
            <person name="Chapman J."/>
            <person name="Damasceno C.M."/>
            <person name="Dorrance A.E."/>
            <person name="Dou D."/>
            <person name="Dickerman A.W."/>
            <person name="Dubchak I.L."/>
            <person name="Garbelotto M."/>
            <person name="Gijzen M."/>
            <person name="Gordon S.G."/>
            <person name="Govers F."/>
            <person name="Grunwald N.J."/>
            <person name="Huang W."/>
            <person name="Ivors K.L."/>
            <person name="Jones R.W."/>
            <person name="Kamoun S."/>
            <person name="Krampis K."/>
            <person name="Lamour K.H."/>
            <person name="Lee M.K."/>
            <person name="McDonald W.H."/>
            <person name="Medina M."/>
            <person name="Meijer H.J."/>
            <person name="Nordberg E.K."/>
            <person name="Maclean D.J."/>
            <person name="Ospina-Giraldo M.D."/>
            <person name="Morris P.F."/>
            <person name="Phuntumart V."/>
            <person name="Putnam N.H."/>
            <person name="Rash S."/>
            <person name="Rose J.K."/>
            <person name="Sakihama Y."/>
            <person name="Salamov A.A."/>
            <person name="Savidor A."/>
            <person name="Scheuring C.F."/>
            <person name="Smith B.M."/>
            <person name="Sobral B.W."/>
            <person name="Terry A."/>
            <person name="Torto-Alalibo T.A."/>
            <person name="Win J."/>
            <person name="Xu Z."/>
            <person name="Zhang H."/>
            <person name="Grigoriev I.V."/>
            <person name="Rokhsar D.S."/>
            <person name="Boore J.L."/>
        </authorList>
    </citation>
    <scope>NUCLEOTIDE SEQUENCE [LARGE SCALE GENOMIC DNA]</scope>
    <source>
        <strain evidence="4 5">P6497</strain>
    </source>
</reference>
<dbReference type="EMBL" id="JH159155">
    <property type="protein sequence ID" value="EGZ16379.1"/>
    <property type="molecule type" value="Genomic_DNA"/>
</dbReference>
<name>G4ZPX5_PHYSP</name>
<evidence type="ECO:0000256" key="1">
    <source>
        <dbReference type="ARBA" id="ARBA00001968"/>
    </source>
</evidence>
<evidence type="ECO:0000313" key="4">
    <source>
        <dbReference type="EMBL" id="EGZ16379.1"/>
    </source>
</evidence>
<organism evidence="4 5">
    <name type="scientific">Phytophthora sojae (strain P6497)</name>
    <name type="common">Soybean stem and root rot agent</name>
    <name type="synonym">Phytophthora megasperma f. sp. glycines</name>
    <dbReference type="NCBI Taxonomy" id="1094619"/>
    <lineage>
        <taxon>Eukaryota</taxon>
        <taxon>Sar</taxon>
        <taxon>Stramenopiles</taxon>
        <taxon>Oomycota</taxon>
        <taxon>Peronosporomycetes</taxon>
        <taxon>Peronosporales</taxon>
        <taxon>Peronosporaceae</taxon>
        <taxon>Phytophthora</taxon>
    </lineage>
</organism>
<dbReference type="Proteomes" id="UP000002640">
    <property type="component" value="Unassembled WGS sequence"/>
</dbReference>
<comment type="cofactor">
    <cofactor evidence="1">
        <name>a divalent metal cation</name>
        <dbReference type="ChEBI" id="CHEBI:60240"/>
    </cofactor>
</comment>